<organism evidence="4 5">
    <name type="scientific">candidate division LCP-89 bacterium B3_LCP</name>
    <dbReference type="NCBI Taxonomy" id="2012998"/>
    <lineage>
        <taxon>Bacteria</taxon>
        <taxon>Pseudomonadati</taxon>
        <taxon>Bacteria division LCP-89</taxon>
    </lineage>
</organism>
<evidence type="ECO:0000256" key="2">
    <source>
        <dbReference type="SAM" id="SignalP"/>
    </source>
</evidence>
<dbReference type="Pfam" id="PF13517">
    <property type="entry name" value="FG-GAP_3"/>
    <property type="match status" value="1"/>
</dbReference>
<evidence type="ECO:0000313" key="5">
    <source>
        <dbReference type="Proteomes" id="UP000319619"/>
    </source>
</evidence>
<dbReference type="SUPFAM" id="SSF69318">
    <property type="entry name" value="Integrin alpha N-terminal domain"/>
    <property type="match status" value="2"/>
</dbReference>
<evidence type="ECO:0000313" key="4">
    <source>
        <dbReference type="EMBL" id="TKJ40664.1"/>
    </source>
</evidence>
<feature type="signal peptide" evidence="2">
    <location>
        <begin position="1"/>
        <end position="16"/>
    </location>
</feature>
<dbReference type="PANTHER" id="PTHR44103">
    <property type="entry name" value="PROPROTEIN CONVERTASE P"/>
    <property type="match status" value="1"/>
</dbReference>
<reference evidence="4 5" key="1">
    <citation type="submission" date="2017-06" db="EMBL/GenBank/DDBJ databases">
        <title>Novel microbial phyla capable of carbon fixation and sulfur reduction in deep-sea sediments.</title>
        <authorList>
            <person name="Huang J."/>
            <person name="Baker B."/>
            <person name="Wang Y."/>
        </authorList>
    </citation>
    <scope>NUCLEOTIDE SEQUENCE [LARGE SCALE GENOMIC DNA]</scope>
    <source>
        <strain evidence="4">B3_LCP</strain>
    </source>
</reference>
<dbReference type="EMBL" id="NJBN01000004">
    <property type="protein sequence ID" value="TKJ40664.1"/>
    <property type="molecule type" value="Genomic_DNA"/>
</dbReference>
<dbReference type="PANTHER" id="PTHR44103:SF1">
    <property type="entry name" value="PROPROTEIN CONVERTASE P"/>
    <property type="match status" value="1"/>
</dbReference>
<accession>A0A532V0C2</accession>
<name>A0A532V0C2_UNCL8</name>
<feature type="domain" description="Secretion system C-terminal sorting" evidence="3">
    <location>
        <begin position="598"/>
        <end position="673"/>
    </location>
</feature>
<dbReference type="InterPro" id="IPR013517">
    <property type="entry name" value="FG-GAP"/>
</dbReference>
<dbReference type="Gene3D" id="2.130.10.130">
    <property type="entry name" value="Integrin alpha, N-terminal"/>
    <property type="match status" value="1"/>
</dbReference>
<dbReference type="Pfam" id="PF18962">
    <property type="entry name" value="Por_Secre_tail"/>
    <property type="match status" value="1"/>
</dbReference>
<proteinExistence type="predicted"/>
<keyword evidence="1 2" id="KW-0732">Signal</keyword>
<dbReference type="Proteomes" id="UP000319619">
    <property type="component" value="Unassembled WGS sequence"/>
</dbReference>
<dbReference type="InterPro" id="IPR026444">
    <property type="entry name" value="Secre_tail"/>
</dbReference>
<sequence length="675" mass="75565">MRFLLSLLLMPMFVWAHEFEFQQEVDTIPVEIEGWELFAPWAGGFTESTPDLCDIDVDGDLDFFIGEDFGHVVFAQNIGTTQIAQFSWIASQYDSLYSINSAGNSHPDFADMDNDGDLDCIISAGYATYVENLGTAQVPNFISIPETLYTTGGYIIGPRIAIKDIDVDGDFDLISGYGGVLLLYRNIGTSDSFSFFYEEYGWLGITVDDWADPTFCDIDADGDDDLFIGCEAGTIWYYLNDGDSLNYDFVYQTNCYANIDVGDQASPEFADIDGDGDYDLFVGSEYTGPFFYENIGNPQNPIFQFVTEYYLVLDQSDTKPTPQLIDINGDGKLEFFSTTYDQMCYFENVGTQQAPSLLFVEEGWQYISHPSLKPFFVDINADGLYDLICGEGIIPGSPSVALYINRGTPQEPQLVLHDPNYITNSSFHANTTPGLTDIDDDNDYDMFISDDMGHFFYYQNIGDSLTPNFTYIDSQWQGIYFPYPQEGHKGFTFGDLDEDGDFDMLLSSPVQNNIYFYRNLGTPQVPAMYLETEEFLDYAVDFIYRPTLVDVDSDTDLDLFIGDGSGGIFFFRNITGQNEVGPKRPDIPFPRLDFSIGPNPANPVTWISFTLPSPQEATLAVYNILGAKVTTLTSGIQPPGTHSFIWNAAEYSSGVYIIRLETAQQTSSEKITVLK</sequence>
<feature type="chain" id="PRO_5021716505" description="Secretion system C-terminal sorting domain-containing protein" evidence="2">
    <location>
        <begin position="17"/>
        <end position="675"/>
    </location>
</feature>
<dbReference type="NCBIfam" id="TIGR04183">
    <property type="entry name" value="Por_Secre_tail"/>
    <property type="match status" value="1"/>
</dbReference>
<dbReference type="InterPro" id="IPR028994">
    <property type="entry name" value="Integrin_alpha_N"/>
</dbReference>
<evidence type="ECO:0000256" key="1">
    <source>
        <dbReference type="ARBA" id="ARBA00022729"/>
    </source>
</evidence>
<gene>
    <name evidence="4" type="ORF">CEE37_06790</name>
</gene>
<dbReference type="Gene3D" id="2.60.40.4070">
    <property type="match status" value="1"/>
</dbReference>
<evidence type="ECO:0000259" key="3">
    <source>
        <dbReference type="Pfam" id="PF18962"/>
    </source>
</evidence>
<dbReference type="AlphaFoldDB" id="A0A532V0C2"/>
<protein>
    <recommendedName>
        <fullName evidence="3">Secretion system C-terminal sorting domain-containing protein</fullName>
    </recommendedName>
</protein>
<comment type="caution">
    <text evidence="4">The sequence shown here is derived from an EMBL/GenBank/DDBJ whole genome shotgun (WGS) entry which is preliminary data.</text>
</comment>